<gene>
    <name evidence="1" type="ORF">Vadar_033980</name>
</gene>
<dbReference type="EMBL" id="CM037159">
    <property type="protein sequence ID" value="KAH7867476.1"/>
    <property type="molecule type" value="Genomic_DNA"/>
</dbReference>
<evidence type="ECO:0000313" key="2">
    <source>
        <dbReference type="Proteomes" id="UP000828048"/>
    </source>
</evidence>
<name>A0ACB7ZPS4_9ERIC</name>
<accession>A0ACB7ZPS4</accession>
<dbReference type="Proteomes" id="UP000828048">
    <property type="component" value="Chromosome 9"/>
</dbReference>
<protein>
    <submittedName>
        <fullName evidence="1">Uncharacterized protein</fullName>
    </submittedName>
</protein>
<evidence type="ECO:0000313" key="1">
    <source>
        <dbReference type="EMBL" id="KAH7867476.1"/>
    </source>
</evidence>
<comment type="caution">
    <text evidence="1">The sequence shown here is derived from an EMBL/GenBank/DDBJ whole genome shotgun (WGS) entry which is preliminary data.</text>
</comment>
<reference evidence="1 2" key="1">
    <citation type="journal article" date="2021" name="Hortic Res">
        <title>High-quality reference genome and annotation aids understanding of berry development for evergreen blueberry (Vaccinium darrowii).</title>
        <authorList>
            <person name="Yu J."/>
            <person name="Hulse-Kemp A.M."/>
            <person name="Babiker E."/>
            <person name="Staton M."/>
        </authorList>
    </citation>
    <scope>NUCLEOTIDE SEQUENCE [LARGE SCALE GENOMIC DNA]</scope>
    <source>
        <strain evidence="2">cv. NJ 8807/NJ 8810</strain>
        <tissue evidence="1">Young leaf</tissue>
    </source>
</reference>
<organism evidence="1 2">
    <name type="scientific">Vaccinium darrowii</name>
    <dbReference type="NCBI Taxonomy" id="229202"/>
    <lineage>
        <taxon>Eukaryota</taxon>
        <taxon>Viridiplantae</taxon>
        <taxon>Streptophyta</taxon>
        <taxon>Embryophyta</taxon>
        <taxon>Tracheophyta</taxon>
        <taxon>Spermatophyta</taxon>
        <taxon>Magnoliopsida</taxon>
        <taxon>eudicotyledons</taxon>
        <taxon>Gunneridae</taxon>
        <taxon>Pentapetalae</taxon>
        <taxon>asterids</taxon>
        <taxon>Ericales</taxon>
        <taxon>Ericaceae</taxon>
        <taxon>Vaccinioideae</taxon>
        <taxon>Vaccinieae</taxon>
        <taxon>Vaccinium</taxon>
    </lineage>
</organism>
<proteinExistence type="predicted"/>
<keyword evidence="2" id="KW-1185">Reference proteome</keyword>
<sequence length="88" mass="9419">MELVLGVGLLCSNPRAEARPSMREILRYLNGDDLLPGIDQLGSSISSRGVQETMSRFFEVISANTVSTSSHESSSIGIMSSSSLEVGR</sequence>